<dbReference type="AlphaFoldDB" id="A0A382RHB0"/>
<organism evidence="1">
    <name type="scientific">marine metagenome</name>
    <dbReference type="NCBI Taxonomy" id="408172"/>
    <lineage>
        <taxon>unclassified sequences</taxon>
        <taxon>metagenomes</taxon>
        <taxon>ecological metagenomes</taxon>
    </lineage>
</organism>
<dbReference type="Pfam" id="PF06684">
    <property type="entry name" value="AA_synth"/>
    <property type="match status" value="1"/>
</dbReference>
<dbReference type="EMBL" id="UINC01121395">
    <property type="protein sequence ID" value="SVC96527.1"/>
    <property type="molecule type" value="Genomic_DNA"/>
</dbReference>
<gene>
    <name evidence="1" type="ORF">METZ01_LOCUS349381</name>
</gene>
<protein>
    <recommendedName>
        <fullName evidence="2">Amino acid synthesis family protein</fullName>
    </recommendedName>
</protein>
<dbReference type="SUPFAM" id="SSF160519">
    <property type="entry name" value="BB2672-like"/>
    <property type="match status" value="1"/>
</dbReference>
<name>A0A382RHB0_9ZZZZ</name>
<evidence type="ECO:0008006" key="2">
    <source>
        <dbReference type="Google" id="ProtNLM"/>
    </source>
</evidence>
<evidence type="ECO:0000313" key="1">
    <source>
        <dbReference type="EMBL" id="SVC96527.1"/>
    </source>
</evidence>
<dbReference type="InterPro" id="IPR009569">
    <property type="entry name" value="AA_synth_put"/>
</dbReference>
<sequence>MNDLIKVRKIVTHVENIYHEGGPAHGNPIKKGAILIVLENPYSGSYVEDITPMMEALKPVGLDAANQLIELLGGVKQIQSYGKGSIVGEAGELEHGALWHVPGGYAMREALGGAL</sequence>
<proteinExistence type="predicted"/>
<feature type="non-terminal residue" evidence="1">
    <location>
        <position position="115"/>
    </location>
</feature>
<dbReference type="InterPro" id="IPR035936">
    <property type="entry name" value="BB2672"/>
</dbReference>
<accession>A0A382RHB0</accession>
<reference evidence="1" key="1">
    <citation type="submission" date="2018-05" db="EMBL/GenBank/DDBJ databases">
        <authorList>
            <person name="Lanie J.A."/>
            <person name="Ng W.-L."/>
            <person name="Kazmierczak K.M."/>
            <person name="Andrzejewski T.M."/>
            <person name="Davidsen T.M."/>
            <person name="Wayne K.J."/>
            <person name="Tettelin H."/>
            <person name="Glass J.I."/>
            <person name="Rusch D."/>
            <person name="Podicherti R."/>
            <person name="Tsui H.-C.T."/>
            <person name="Winkler M.E."/>
        </authorList>
    </citation>
    <scope>NUCLEOTIDE SEQUENCE</scope>
</reference>
<dbReference type="Gene3D" id="3.30.1330.110">
    <property type="entry name" value="BB2672"/>
    <property type="match status" value="1"/>
</dbReference>